<protein>
    <submittedName>
        <fullName evidence="1">Uncharacterized protein</fullName>
    </submittedName>
</protein>
<keyword evidence="2" id="KW-1185">Reference proteome</keyword>
<reference evidence="2" key="2">
    <citation type="submission" date="2015-01" db="EMBL/GenBank/DDBJ databases">
        <title>Evolutionary Origins and Diversification of the Mycorrhizal Mutualists.</title>
        <authorList>
            <consortium name="DOE Joint Genome Institute"/>
            <consortium name="Mycorrhizal Genomics Consortium"/>
            <person name="Kohler A."/>
            <person name="Kuo A."/>
            <person name="Nagy L.G."/>
            <person name="Floudas D."/>
            <person name="Copeland A."/>
            <person name="Barry K.W."/>
            <person name="Cichocki N."/>
            <person name="Veneault-Fourrey C."/>
            <person name="LaButti K."/>
            <person name="Lindquist E.A."/>
            <person name="Lipzen A."/>
            <person name="Lundell T."/>
            <person name="Morin E."/>
            <person name="Murat C."/>
            <person name="Riley R."/>
            <person name="Ohm R."/>
            <person name="Sun H."/>
            <person name="Tunlid A."/>
            <person name="Henrissat B."/>
            <person name="Grigoriev I.V."/>
            <person name="Hibbett D.S."/>
            <person name="Martin F."/>
        </authorList>
    </citation>
    <scope>NUCLEOTIDE SEQUENCE [LARGE SCALE GENOMIC DNA]</scope>
    <source>
        <strain evidence="2">LaAM-08-1</strain>
    </source>
</reference>
<sequence length="61" mass="7077">MSGLYLKLRQGIRLPNPESYSFKLNGHTYDPLISRRRPLLISNFSTCKGRDAAFHDAHRYP</sequence>
<dbReference type="HOGENOM" id="CLU_2922947_0_0_1"/>
<dbReference type="Proteomes" id="UP000054477">
    <property type="component" value="Unassembled WGS sequence"/>
</dbReference>
<name>A0A0C9XXT8_9AGAR</name>
<organism evidence="1 2">
    <name type="scientific">Laccaria amethystina LaAM-08-1</name>
    <dbReference type="NCBI Taxonomy" id="1095629"/>
    <lineage>
        <taxon>Eukaryota</taxon>
        <taxon>Fungi</taxon>
        <taxon>Dikarya</taxon>
        <taxon>Basidiomycota</taxon>
        <taxon>Agaricomycotina</taxon>
        <taxon>Agaricomycetes</taxon>
        <taxon>Agaricomycetidae</taxon>
        <taxon>Agaricales</taxon>
        <taxon>Agaricineae</taxon>
        <taxon>Hydnangiaceae</taxon>
        <taxon>Laccaria</taxon>
    </lineage>
</organism>
<accession>A0A0C9XXT8</accession>
<proteinExistence type="predicted"/>
<dbReference type="AlphaFoldDB" id="A0A0C9XXT8"/>
<gene>
    <name evidence="1" type="ORF">K443DRAFT_674410</name>
</gene>
<dbReference type="EMBL" id="KN838553">
    <property type="protein sequence ID" value="KIK06429.1"/>
    <property type="molecule type" value="Genomic_DNA"/>
</dbReference>
<evidence type="ECO:0000313" key="1">
    <source>
        <dbReference type="EMBL" id="KIK06429.1"/>
    </source>
</evidence>
<evidence type="ECO:0000313" key="2">
    <source>
        <dbReference type="Proteomes" id="UP000054477"/>
    </source>
</evidence>
<reference evidence="1 2" key="1">
    <citation type="submission" date="2014-04" db="EMBL/GenBank/DDBJ databases">
        <authorList>
            <consortium name="DOE Joint Genome Institute"/>
            <person name="Kuo A."/>
            <person name="Kohler A."/>
            <person name="Nagy L.G."/>
            <person name="Floudas D."/>
            <person name="Copeland A."/>
            <person name="Barry K.W."/>
            <person name="Cichocki N."/>
            <person name="Veneault-Fourrey C."/>
            <person name="LaButti K."/>
            <person name="Lindquist E.A."/>
            <person name="Lipzen A."/>
            <person name="Lundell T."/>
            <person name="Morin E."/>
            <person name="Murat C."/>
            <person name="Sun H."/>
            <person name="Tunlid A."/>
            <person name="Henrissat B."/>
            <person name="Grigoriev I.V."/>
            <person name="Hibbett D.S."/>
            <person name="Martin F."/>
            <person name="Nordberg H.P."/>
            <person name="Cantor M.N."/>
            <person name="Hua S.X."/>
        </authorList>
    </citation>
    <scope>NUCLEOTIDE SEQUENCE [LARGE SCALE GENOMIC DNA]</scope>
    <source>
        <strain evidence="1 2">LaAM-08-1</strain>
    </source>
</reference>